<dbReference type="InterPro" id="IPR035144">
    <property type="entry name" value="Proteasome_alpha1"/>
</dbReference>
<dbReference type="AlphaFoldDB" id="A0A836CE23"/>
<comment type="caution">
    <text evidence="8">The sequence shown here is derived from an EMBL/GenBank/DDBJ whole genome shotgun (WGS) entry which is preliminary data.</text>
</comment>
<gene>
    <name evidence="8" type="ORF">JKP88DRAFT_199492</name>
</gene>
<accession>A0A836CE23</accession>
<protein>
    <recommendedName>
        <fullName evidence="5">Proteasome subunit alpha type</fullName>
    </recommendedName>
</protein>
<evidence type="ECO:0000313" key="9">
    <source>
        <dbReference type="Proteomes" id="UP000664859"/>
    </source>
</evidence>
<feature type="domain" description="Proteasome alpha-type subunits" evidence="7">
    <location>
        <begin position="6"/>
        <end position="28"/>
    </location>
</feature>
<evidence type="ECO:0000256" key="4">
    <source>
        <dbReference type="PROSITE-ProRule" id="PRU00808"/>
    </source>
</evidence>
<dbReference type="Proteomes" id="UP000664859">
    <property type="component" value="Unassembled WGS sequence"/>
</dbReference>
<name>A0A836CE23_9STRA</name>
<keyword evidence="2 4" id="KW-0647">Proteasome</keyword>
<dbReference type="GO" id="GO:0005737">
    <property type="term" value="C:cytoplasm"/>
    <property type="evidence" value="ECO:0007669"/>
    <property type="project" value="UniProtKB-SubCell"/>
</dbReference>
<dbReference type="GO" id="GO:0005634">
    <property type="term" value="C:nucleus"/>
    <property type="evidence" value="ECO:0007669"/>
    <property type="project" value="UniProtKB-SubCell"/>
</dbReference>
<dbReference type="EMBL" id="JAFCMP010000257">
    <property type="protein sequence ID" value="KAG5182259.1"/>
    <property type="molecule type" value="Genomic_DNA"/>
</dbReference>
<dbReference type="SUPFAM" id="SSF56235">
    <property type="entry name" value="N-terminal nucleophile aminohydrolases (Ntn hydrolases)"/>
    <property type="match status" value="1"/>
</dbReference>
<dbReference type="InterPro" id="IPR000426">
    <property type="entry name" value="Proteasome_asu_N"/>
</dbReference>
<dbReference type="InterPro" id="IPR001353">
    <property type="entry name" value="Proteasome_sua/b"/>
</dbReference>
<dbReference type="InterPro" id="IPR023332">
    <property type="entry name" value="Proteasome_alpha-type"/>
</dbReference>
<evidence type="ECO:0000313" key="8">
    <source>
        <dbReference type="EMBL" id="KAG5182259.1"/>
    </source>
</evidence>
<feature type="compositionally biased region" description="Low complexity" evidence="6">
    <location>
        <begin position="242"/>
        <end position="260"/>
    </location>
</feature>
<dbReference type="PROSITE" id="PS00388">
    <property type="entry name" value="PROTEASOME_ALPHA_1"/>
    <property type="match status" value="1"/>
</dbReference>
<organism evidence="8 9">
    <name type="scientific">Tribonema minus</name>
    <dbReference type="NCBI Taxonomy" id="303371"/>
    <lineage>
        <taxon>Eukaryota</taxon>
        <taxon>Sar</taxon>
        <taxon>Stramenopiles</taxon>
        <taxon>Ochrophyta</taxon>
        <taxon>PX clade</taxon>
        <taxon>Xanthophyceae</taxon>
        <taxon>Tribonematales</taxon>
        <taxon>Tribonemataceae</taxon>
        <taxon>Tribonema</taxon>
    </lineage>
</organism>
<keyword evidence="1 5" id="KW-0963">Cytoplasm</keyword>
<keyword evidence="9" id="KW-1185">Reference proteome</keyword>
<evidence type="ECO:0000256" key="6">
    <source>
        <dbReference type="SAM" id="MobiDB-lite"/>
    </source>
</evidence>
<comment type="similarity">
    <text evidence="4 5">Belongs to the peptidase T1A family.</text>
</comment>
<feature type="region of interest" description="Disordered" evidence="6">
    <location>
        <begin position="242"/>
        <end position="266"/>
    </location>
</feature>
<dbReference type="FunFam" id="3.60.20.10:FF:000016">
    <property type="entry name" value="Proteasome subunit alpha type-6"/>
    <property type="match status" value="1"/>
</dbReference>
<reference evidence="8" key="1">
    <citation type="submission" date="2021-02" db="EMBL/GenBank/DDBJ databases">
        <title>First Annotated Genome of the Yellow-green Alga Tribonema minus.</title>
        <authorList>
            <person name="Mahan K.M."/>
        </authorList>
    </citation>
    <scope>NUCLEOTIDE SEQUENCE</scope>
    <source>
        <strain evidence="8">UTEX B ZZ1240</strain>
    </source>
</reference>
<evidence type="ECO:0000256" key="3">
    <source>
        <dbReference type="ARBA" id="ARBA00023242"/>
    </source>
</evidence>
<dbReference type="Pfam" id="PF00227">
    <property type="entry name" value="Proteasome"/>
    <property type="match status" value="1"/>
</dbReference>
<dbReference type="Pfam" id="PF10584">
    <property type="entry name" value="Proteasome_A_N"/>
    <property type="match status" value="1"/>
</dbReference>
<dbReference type="OrthoDB" id="431557at2759"/>
<dbReference type="InterPro" id="IPR029055">
    <property type="entry name" value="Ntn_hydrolases_N"/>
</dbReference>
<dbReference type="SMART" id="SM00948">
    <property type="entry name" value="Proteasome_A_N"/>
    <property type="match status" value="1"/>
</dbReference>
<dbReference type="InterPro" id="IPR050115">
    <property type="entry name" value="Proteasome_alpha"/>
</dbReference>
<comment type="subcellular location">
    <subcellularLocation>
        <location evidence="5">Cytoplasm</location>
    </subcellularLocation>
    <subcellularLocation>
        <location evidence="5">Nucleus</location>
    </subcellularLocation>
</comment>
<dbReference type="CDD" id="cd03749">
    <property type="entry name" value="proteasome_alpha_type_1"/>
    <property type="match status" value="1"/>
</dbReference>
<evidence type="ECO:0000259" key="7">
    <source>
        <dbReference type="PROSITE" id="PS00388"/>
    </source>
</evidence>
<evidence type="ECO:0000256" key="5">
    <source>
        <dbReference type="RuleBase" id="RU000551"/>
    </source>
</evidence>
<evidence type="ECO:0000256" key="2">
    <source>
        <dbReference type="ARBA" id="ARBA00022942"/>
    </source>
</evidence>
<dbReference type="PANTHER" id="PTHR11599">
    <property type="entry name" value="PROTEASOME SUBUNIT ALPHA/BETA"/>
    <property type="match status" value="1"/>
</dbReference>
<dbReference type="Gene3D" id="3.60.20.10">
    <property type="entry name" value="Glutamine Phosphoribosylpyrophosphate, subunit 1, domain 1"/>
    <property type="match status" value="1"/>
</dbReference>
<comment type="subunit">
    <text evidence="5">The 26S proteasome consists of a 20S proteasome core and two 19S regulatory subunits.</text>
</comment>
<keyword evidence="3 5" id="KW-0539">Nucleus</keyword>
<dbReference type="PROSITE" id="PS51475">
    <property type="entry name" value="PROTEASOME_ALPHA_2"/>
    <property type="match status" value="1"/>
</dbReference>
<sequence length="266" mass="28693">MFRNQYDTDVTVWSPQGRLHQVEYAMEAVKQGSACLGLTSKTHAVLCALKRSPNELGSYQEKIMKIDDHMGISIAGLTADARMLAKYMRTEALNHKYVYGTQLQANRLATDLADMHQRCTQSYVRRPYGVGMLIAAHDATGPHLMETSPSGNYFEYVAMAIGARSQSAKTYLEKHYQDFPAASVDDLIKHGLKALSGCITGDKELDVASVSVAIVGAGQAFEEVQGARLQAFLDAIEVEGDAAAPAPAGEPEAPADVPAPMDEGIA</sequence>
<proteinExistence type="inferred from homology"/>
<dbReference type="GO" id="GO:0006511">
    <property type="term" value="P:ubiquitin-dependent protein catabolic process"/>
    <property type="evidence" value="ECO:0007669"/>
    <property type="project" value="InterPro"/>
</dbReference>
<evidence type="ECO:0000256" key="1">
    <source>
        <dbReference type="ARBA" id="ARBA00022490"/>
    </source>
</evidence>
<dbReference type="GO" id="GO:0019773">
    <property type="term" value="C:proteasome core complex, alpha-subunit complex"/>
    <property type="evidence" value="ECO:0007669"/>
    <property type="project" value="UniProtKB-UniRule"/>
</dbReference>